<evidence type="ECO:0000256" key="5">
    <source>
        <dbReference type="ARBA" id="ARBA00022792"/>
    </source>
</evidence>
<evidence type="ECO:0000313" key="12">
    <source>
        <dbReference type="Proteomes" id="UP000261600"/>
    </source>
</evidence>
<feature type="transmembrane region" description="Helical" evidence="10">
    <location>
        <begin position="44"/>
        <end position="64"/>
    </location>
</feature>
<dbReference type="InterPro" id="IPR003205">
    <property type="entry name" value="Cyt_c_oxidase_su8"/>
</dbReference>
<keyword evidence="12" id="KW-1185">Reference proteome</keyword>
<keyword evidence="8" id="KW-0496">Mitochondrion</keyword>
<dbReference type="GO" id="GO:0005743">
    <property type="term" value="C:mitochondrial inner membrane"/>
    <property type="evidence" value="ECO:0007669"/>
    <property type="project" value="UniProtKB-SubCell"/>
</dbReference>
<keyword evidence="5" id="KW-0999">Mitochondrion inner membrane</keyword>
<dbReference type="STRING" id="43700.ENSMALP00000019455"/>
<dbReference type="PANTHER" id="PTHR16717">
    <property type="entry name" value="CYTOCHROME C OXIDASE POLYPEPTIDE VIII"/>
    <property type="match status" value="1"/>
</dbReference>
<dbReference type="Proteomes" id="UP000261600">
    <property type="component" value="Unplaced"/>
</dbReference>
<reference evidence="11" key="1">
    <citation type="submission" date="2025-08" db="UniProtKB">
        <authorList>
            <consortium name="Ensembl"/>
        </authorList>
    </citation>
    <scope>IDENTIFICATION</scope>
</reference>
<evidence type="ECO:0000256" key="9">
    <source>
        <dbReference type="ARBA" id="ARBA00023136"/>
    </source>
</evidence>
<dbReference type="UniPathway" id="UPA00705"/>
<dbReference type="SUPFAM" id="SSF81431">
    <property type="entry name" value="Mitochondrial cytochrome c oxidase subunit VIIIb (aka IX)"/>
    <property type="match status" value="1"/>
</dbReference>
<dbReference type="AlphaFoldDB" id="A0A3Q3JS52"/>
<dbReference type="PANTHER" id="PTHR16717:SF8">
    <property type="entry name" value="CYTOCHROME C OXIDASE SUBUNIT 8A"/>
    <property type="match status" value="1"/>
</dbReference>
<evidence type="ECO:0000256" key="3">
    <source>
        <dbReference type="ARBA" id="ARBA00010117"/>
    </source>
</evidence>
<evidence type="ECO:0000256" key="2">
    <source>
        <dbReference type="ARBA" id="ARBA00004673"/>
    </source>
</evidence>
<keyword evidence="4 10" id="KW-0812">Transmembrane</keyword>
<evidence type="ECO:0000256" key="6">
    <source>
        <dbReference type="ARBA" id="ARBA00022946"/>
    </source>
</evidence>
<dbReference type="GO" id="GO:0006123">
    <property type="term" value="P:mitochondrial electron transport, cytochrome c to oxygen"/>
    <property type="evidence" value="ECO:0007669"/>
    <property type="project" value="InterPro"/>
</dbReference>
<reference evidence="11" key="2">
    <citation type="submission" date="2025-09" db="UniProtKB">
        <authorList>
            <consortium name="Ensembl"/>
        </authorList>
    </citation>
    <scope>IDENTIFICATION</scope>
</reference>
<dbReference type="Pfam" id="PF02285">
    <property type="entry name" value="COX8"/>
    <property type="match status" value="1"/>
</dbReference>
<comment type="subcellular location">
    <subcellularLocation>
        <location evidence="1">Mitochondrion inner membrane</location>
        <topology evidence="1">Single-pass membrane protein</topology>
    </subcellularLocation>
</comment>
<name>A0A3Q3JS52_MONAL</name>
<proteinExistence type="inferred from homology"/>
<dbReference type="Ensembl" id="ENSMALT00000019840.1">
    <property type="protein sequence ID" value="ENSMALP00000019455.1"/>
    <property type="gene ID" value="ENSMALG00000013577.1"/>
</dbReference>
<sequence>QSSILGSWNLIKFHVAPALRGCTVTQKATLYIRPAKENISPVDIFVGMVMFSLTILGPSGWILAHMKDYKQKQ</sequence>
<evidence type="ECO:0000256" key="1">
    <source>
        <dbReference type="ARBA" id="ARBA00004434"/>
    </source>
</evidence>
<keyword evidence="7 10" id="KW-1133">Transmembrane helix</keyword>
<keyword evidence="6" id="KW-0809">Transit peptide</keyword>
<evidence type="ECO:0000256" key="4">
    <source>
        <dbReference type="ARBA" id="ARBA00022692"/>
    </source>
</evidence>
<accession>A0A3Q3JS52</accession>
<evidence type="ECO:0000256" key="8">
    <source>
        <dbReference type="ARBA" id="ARBA00023128"/>
    </source>
</evidence>
<comment type="similarity">
    <text evidence="3">Belongs to the cytochrome c oxidase VIII family.</text>
</comment>
<evidence type="ECO:0008006" key="13">
    <source>
        <dbReference type="Google" id="ProtNLM"/>
    </source>
</evidence>
<dbReference type="GO" id="GO:0045277">
    <property type="term" value="C:respiratory chain complex IV"/>
    <property type="evidence" value="ECO:0007669"/>
    <property type="project" value="InterPro"/>
</dbReference>
<evidence type="ECO:0000313" key="11">
    <source>
        <dbReference type="Ensembl" id="ENSMALP00000019455.1"/>
    </source>
</evidence>
<dbReference type="InterPro" id="IPR036548">
    <property type="entry name" value="Cyt_c_oxidase_su8_sf"/>
</dbReference>
<protein>
    <recommendedName>
        <fullName evidence="13">Cytochrome c oxidase subunit 8A, mitochondrial</fullName>
    </recommendedName>
</protein>
<evidence type="ECO:0000256" key="10">
    <source>
        <dbReference type="SAM" id="Phobius"/>
    </source>
</evidence>
<comment type="pathway">
    <text evidence="2">Energy metabolism; oxidative phosphorylation.</text>
</comment>
<organism evidence="11 12">
    <name type="scientific">Monopterus albus</name>
    <name type="common">Swamp eel</name>
    <dbReference type="NCBI Taxonomy" id="43700"/>
    <lineage>
        <taxon>Eukaryota</taxon>
        <taxon>Metazoa</taxon>
        <taxon>Chordata</taxon>
        <taxon>Craniata</taxon>
        <taxon>Vertebrata</taxon>
        <taxon>Euteleostomi</taxon>
        <taxon>Actinopterygii</taxon>
        <taxon>Neopterygii</taxon>
        <taxon>Teleostei</taxon>
        <taxon>Neoteleostei</taxon>
        <taxon>Acanthomorphata</taxon>
        <taxon>Anabantaria</taxon>
        <taxon>Synbranchiformes</taxon>
        <taxon>Synbranchidae</taxon>
        <taxon>Monopterus</taxon>
    </lineage>
</organism>
<keyword evidence="9 10" id="KW-0472">Membrane</keyword>
<evidence type="ECO:0000256" key="7">
    <source>
        <dbReference type="ARBA" id="ARBA00022989"/>
    </source>
</evidence>
<dbReference type="Gene3D" id="4.10.81.10">
    <property type="entry name" value="Cytochrome c oxidase, subunit 8"/>
    <property type="match status" value="1"/>
</dbReference>